<dbReference type="AlphaFoldDB" id="A0A2P4XWR5"/>
<keyword evidence="2" id="KW-1185">Reference proteome</keyword>
<dbReference type="Proteomes" id="UP000237271">
    <property type="component" value="Unassembled WGS sequence"/>
</dbReference>
<proteinExistence type="predicted"/>
<accession>A0A2P4XWR5</accession>
<protein>
    <submittedName>
        <fullName evidence="1">ATPase AFG2 protein</fullName>
    </submittedName>
</protein>
<feature type="non-terminal residue" evidence="1">
    <location>
        <position position="127"/>
    </location>
</feature>
<reference evidence="1 2" key="1">
    <citation type="journal article" date="2017" name="Genome Biol. Evol.">
        <title>Phytophthora megakarya and P. palmivora, closely related causal agents of cacao black pod rot, underwent increases in genome sizes and gene numbers by different mechanisms.</title>
        <authorList>
            <person name="Ali S.S."/>
            <person name="Shao J."/>
            <person name="Lary D.J."/>
            <person name="Kronmiller B."/>
            <person name="Shen D."/>
            <person name="Strem M.D."/>
            <person name="Amoako-Attah I."/>
            <person name="Akrofi A.Y."/>
            <person name="Begoude B.A."/>
            <person name="Ten Hoopen G.M."/>
            <person name="Coulibaly K."/>
            <person name="Kebe B.I."/>
            <person name="Melnick R.L."/>
            <person name="Guiltinan M.J."/>
            <person name="Tyler B.M."/>
            <person name="Meinhardt L.W."/>
            <person name="Bailey B.A."/>
        </authorList>
    </citation>
    <scope>NUCLEOTIDE SEQUENCE [LARGE SCALE GENOMIC DNA]</scope>
    <source>
        <strain evidence="2">sbr112.9</strain>
    </source>
</reference>
<name>A0A2P4XWR5_9STRA</name>
<gene>
    <name evidence="1" type="ORF">PHPALM_13670</name>
</gene>
<dbReference type="EMBL" id="NCKW01007632">
    <property type="protein sequence ID" value="POM69985.1"/>
    <property type="molecule type" value="Genomic_DNA"/>
</dbReference>
<comment type="caution">
    <text evidence="1">The sequence shown here is derived from an EMBL/GenBank/DDBJ whole genome shotgun (WGS) entry which is preliminary data.</text>
</comment>
<evidence type="ECO:0000313" key="2">
    <source>
        <dbReference type="Proteomes" id="UP000237271"/>
    </source>
</evidence>
<evidence type="ECO:0000313" key="1">
    <source>
        <dbReference type="EMBL" id="POM69985.1"/>
    </source>
</evidence>
<sequence length="127" mass="14124">MEQLEARVQFVRAGARSARSVSKVYLNPNDMAQFALESGAYVVLYTSEKVPKLLLCGMAWPMDKIKRRGVGLSSMWEAAVTEQQVETVAVQVLQDPSPNAKSVTLQLVSRTSSHKQQLSEKERTLLT</sequence>
<organism evidence="1 2">
    <name type="scientific">Phytophthora palmivora</name>
    <dbReference type="NCBI Taxonomy" id="4796"/>
    <lineage>
        <taxon>Eukaryota</taxon>
        <taxon>Sar</taxon>
        <taxon>Stramenopiles</taxon>
        <taxon>Oomycota</taxon>
        <taxon>Peronosporomycetes</taxon>
        <taxon>Peronosporales</taxon>
        <taxon>Peronosporaceae</taxon>
        <taxon>Phytophthora</taxon>
    </lineage>
</organism>
<dbReference type="OrthoDB" id="27435at2759"/>